<evidence type="ECO:0000313" key="3">
    <source>
        <dbReference type="Proteomes" id="UP000276776"/>
    </source>
</evidence>
<protein>
    <submittedName>
        <fullName evidence="4">Cystatin domain-containing protein</fullName>
    </submittedName>
</protein>
<dbReference type="Proteomes" id="UP000276776">
    <property type="component" value="Unassembled WGS sequence"/>
</dbReference>
<proteinExistence type="predicted"/>
<evidence type="ECO:0000313" key="2">
    <source>
        <dbReference type="EMBL" id="VDN07144.1"/>
    </source>
</evidence>
<dbReference type="WBParaSite" id="TCLT_0000952101-mRNA-1">
    <property type="protein sequence ID" value="TCLT_0000952101-mRNA-1"/>
    <property type="gene ID" value="TCLT_0000952101"/>
</dbReference>
<name>A0A0N5D8S9_THECL</name>
<keyword evidence="1" id="KW-0812">Transmembrane</keyword>
<keyword evidence="1" id="KW-0472">Membrane</keyword>
<keyword evidence="3" id="KW-1185">Reference proteome</keyword>
<dbReference type="AlphaFoldDB" id="A0A0N5D8S9"/>
<accession>A0A0N5D8S9</accession>
<feature type="transmembrane region" description="Helical" evidence="1">
    <location>
        <begin position="6"/>
        <end position="25"/>
    </location>
</feature>
<sequence>MEVFSQRSVIVITSSLAAAIAYWYIRRKRNMKDLARKDSSKQQHNYHGLEHKVTSDDNFIVLNVKAAQVCNEDINVSGKCHVLDGNFQGEKLADVPVAELNNVVTDKNMCKESVLKKVSTRCLPESNNVPGDSPFYANEVLIYRPFTLQISNIKKDTDYSLILEKVETDNACAKEKANYMSRDCSRTKEIDYEIANIANSEKAPFDFILFNFTIVEGPCWRQTKCNRNNLPWNEKSREREKGGARDSLYVPSLSGGACALSSWNLRSLYATARVGSTRLQHADSICSSPRVAEAGPSLFLHLVFVLHSHWL</sequence>
<evidence type="ECO:0000256" key="1">
    <source>
        <dbReference type="SAM" id="Phobius"/>
    </source>
</evidence>
<dbReference type="EMBL" id="UYYF01004812">
    <property type="protein sequence ID" value="VDN07144.1"/>
    <property type="molecule type" value="Genomic_DNA"/>
</dbReference>
<reference evidence="4" key="1">
    <citation type="submission" date="2017-02" db="UniProtKB">
        <authorList>
            <consortium name="WormBaseParasite"/>
        </authorList>
    </citation>
    <scope>IDENTIFICATION</scope>
</reference>
<gene>
    <name evidence="2" type="ORF">TCLT_LOCUS9510</name>
</gene>
<reference evidence="2 3" key="2">
    <citation type="submission" date="2018-11" db="EMBL/GenBank/DDBJ databases">
        <authorList>
            <consortium name="Pathogen Informatics"/>
        </authorList>
    </citation>
    <scope>NUCLEOTIDE SEQUENCE [LARGE SCALE GENOMIC DNA]</scope>
</reference>
<dbReference type="STRING" id="103827.A0A0N5D8S9"/>
<keyword evidence="1" id="KW-1133">Transmembrane helix</keyword>
<organism evidence="4">
    <name type="scientific">Thelazia callipaeda</name>
    <name type="common">Oriental eyeworm</name>
    <name type="synonym">Parasitic nematode</name>
    <dbReference type="NCBI Taxonomy" id="103827"/>
    <lineage>
        <taxon>Eukaryota</taxon>
        <taxon>Metazoa</taxon>
        <taxon>Ecdysozoa</taxon>
        <taxon>Nematoda</taxon>
        <taxon>Chromadorea</taxon>
        <taxon>Rhabditida</taxon>
        <taxon>Spirurina</taxon>
        <taxon>Spiruromorpha</taxon>
        <taxon>Thelazioidea</taxon>
        <taxon>Thelaziidae</taxon>
        <taxon>Thelazia</taxon>
    </lineage>
</organism>
<evidence type="ECO:0000313" key="4">
    <source>
        <dbReference type="WBParaSite" id="TCLT_0000952101-mRNA-1"/>
    </source>
</evidence>